<dbReference type="InterPro" id="IPR021621">
    <property type="entry name" value="Omp_AT"/>
</dbReference>
<dbReference type="Pfam" id="PF11557">
    <property type="entry name" value="Omp_AT"/>
    <property type="match status" value="1"/>
</dbReference>
<keyword evidence="3" id="KW-1185">Reference proteome</keyword>
<evidence type="ECO:0000259" key="1">
    <source>
        <dbReference type="Pfam" id="PF11557"/>
    </source>
</evidence>
<comment type="caution">
    <text evidence="2">The sequence shown here is derived from an EMBL/GenBank/DDBJ whole genome shotgun (WGS) entry which is preliminary data.</text>
</comment>
<dbReference type="EMBL" id="JBFRUW010000003">
    <property type="protein sequence ID" value="MFA0566953.1"/>
    <property type="molecule type" value="Genomic_DNA"/>
</dbReference>
<evidence type="ECO:0000313" key="2">
    <source>
        <dbReference type="EMBL" id="MFA0566953.1"/>
    </source>
</evidence>
<accession>A0ABV4N6F9</accession>
<protein>
    <submittedName>
        <fullName evidence="2">Solitary outer membrane autotransporter beta-barrel domain</fullName>
    </submittedName>
</protein>
<feature type="domain" description="Solitary outer membrane autotransporter-like beta-barrel" evidence="1">
    <location>
        <begin position="23"/>
        <end position="333"/>
    </location>
</feature>
<dbReference type="RefSeq" id="WP_372264602.1">
    <property type="nucleotide sequence ID" value="NZ_JBFRUW010000003.1"/>
</dbReference>
<evidence type="ECO:0000313" key="3">
    <source>
        <dbReference type="Proteomes" id="UP001570417"/>
    </source>
</evidence>
<reference evidence="2 3" key="1">
    <citation type="journal article" date="2024" name="ISME J.">
        <title>Tailless and filamentous prophages are predominant in marine Vibrio.</title>
        <authorList>
            <person name="Steensen K."/>
            <person name="Seneca J."/>
            <person name="Bartlau N."/>
            <person name="Yu X.A."/>
            <person name="Hussain F.A."/>
            <person name="Polz M.F."/>
        </authorList>
    </citation>
    <scope>NUCLEOTIDE SEQUENCE [LARGE SCALE GENOMIC DNA]</scope>
    <source>
        <strain evidence="2 3">10N.222.51.A1</strain>
    </source>
</reference>
<dbReference type="Proteomes" id="UP001570417">
    <property type="component" value="Unassembled WGS sequence"/>
</dbReference>
<organism evidence="2 3">
    <name type="scientific">Vibrio gallaecicus</name>
    <dbReference type="NCBI Taxonomy" id="552386"/>
    <lineage>
        <taxon>Bacteria</taxon>
        <taxon>Pseudomonadati</taxon>
        <taxon>Pseudomonadota</taxon>
        <taxon>Gammaproteobacteria</taxon>
        <taxon>Vibrionales</taxon>
        <taxon>Vibrionaceae</taxon>
        <taxon>Vibrio</taxon>
    </lineage>
</organism>
<gene>
    <name evidence="2" type="ORF">AB4566_01540</name>
</gene>
<proteinExistence type="predicted"/>
<sequence length="334" mass="37666">MSVKLEDNNYLSLVFIGMYSFSILTFSGQAEAALNVKKAARDLLESRFATSIILTDSDAIEFGIKSFDPNGVFHTQNDDLGNQRALENRKEKSVYALPLTYHFDIEGSQNRSVLMLKAFAIDTEEQVSLINDSQPKDTIKELTLGGSVGYGYEMPFTGGFTFTPSVTSHLIYYKNTYDARSPFSELFEQTFDGLLLNTSAWAHIIEPSLTLNYELPTSWGKWHFGSDWNYFYGYTWGEAEDAGNPKGGYVTNQATAYFDVLDKKSTLFVGVKRIDMSDELVSEFGDNYYYEASAGWLFNNPTKWDWVDNIGLGVNFNYGSNLKGGSIVLYYNKM</sequence>
<name>A0ABV4N6F9_9VIBR</name>